<dbReference type="InterPro" id="IPR001611">
    <property type="entry name" value="Leu-rich_rpt"/>
</dbReference>
<evidence type="ECO:0000313" key="5">
    <source>
        <dbReference type="RefSeq" id="XP_015172641.1"/>
    </source>
</evidence>
<dbReference type="InterPro" id="IPR003591">
    <property type="entry name" value="Leu-rich_rpt_typical-subtyp"/>
</dbReference>
<dbReference type="RefSeq" id="XP_015172641.1">
    <property type="nucleotide sequence ID" value="XM_015317155.1"/>
</dbReference>
<dbReference type="Gene3D" id="3.80.10.10">
    <property type="entry name" value="Ribonuclease Inhibitor"/>
    <property type="match status" value="1"/>
</dbReference>
<dbReference type="PANTHER" id="PTHR48051">
    <property type="match status" value="1"/>
</dbReference>
<feature type="compositionally biased region" description="Basic and acidic residues" evidence="3">
    <location>
        <begin position="1"/>
        <end position="23"/>
    </location>
</feature>
<evidence type="ECO:0000256" key="1">
    <source>
        <dbReference type="ARBA" id="ARBA00022614"/>
    </source>
</evidence>
<evidence type="ECO:0000256" key="2">
    <source>
        <dbReference type="ARBA" id="ARBA00022737"/>
    </source>
</evidence>
<keyword evidence="2" id="KW-0677">Repeat</keyword>
<sequence length="491" mass="56538">MINQSEKEYNVEESTDLNRHNLSELDDEEEEQVDKSITFESYTILKSHFADILNDEVSLKTTELYENHADISNELYDTKELRTSELCPVPADDLDSTSDISSIVTQDATQESNKQYEDYLEPICNQKFVYNSMFVDLSNARLTVLPDNIIQHFSTIQMLYLENNALTEIPDELFPSLQNLEWLDVRNNQLQSLPNNIKFHTSLHTLLLQGNLIQMLPLELCLIPKLKNLQVARNPLIMPPENVVALGFASILTFLKIEWNKLHPDKIEIGIIPVKQTKPKSLTVVYKDSNNKDTSSMLQVVNCSTSCSNISNKFDKISMIEKRKAYKPSNRCVSKGIDLVRQNQLLWINKITEMLNKEASVLQKMKDKITLQKWRDDKTSFHKSMEKATKRRKGDIPFAIEDVNDLCINNTENNSKDQTNLQTKNKSIFISPANINKRIIELLDSLNTINMDGITNMTSISKQQFLNDTIKKVHLLQKEIHHLQRYNISTS</sequence>
<feature type="region of interest" description="Disordered" evidence="3">
    <location>
        <begin position="1"/>
        <end position="31"/>
    </location>
</feature>
<dbReference type="GO" id="GO:0016301">
    <property type="term" value="F:kinase activity"/>
    <property type="evidence" value="ECO:0007669"/>
    <property type="project" value="UniProtKB-KW"/>
</dbReference>
<dbReference type="PROSITE" id="PS51450">
    <property type="entry name" value="LRR"/>
    <property type="match status" value="1"/>
</dbReference>
<dbReference type="GeneID" id="107064461"/>
<keyword evidence="5" id="KW-0808">Transferase</keyword>
<keyword evidence="5" id="KW-0418">Kinase</keyword>
<dbReference type="InterPro" id="IPR032675">
    <property type="entry name" value="LRR_dom_sf"/>
</dbReference>
<organism evidence="4 5">
    <name type="scientific">Polistes dominula</name>
    <name type="common">European paper wasp</name>
    <name type="synonym">Vespa dominula</name>
    <dbReference type="NCBI Taxonomy" id="743375"/>
    <lineage>
        <taxon>Eukaryota</taxon>
        <taxon>Metazoa</taxon>
        <taxon>Ecdysozoa</taxon>
        <taxon>Arthropoda</taxon>
        <taxon>Hexapoda</taxon>
        <taxon>Insecta</taxon>
        <taxon>Pterygota</taxon>
        <taxon>Neoptera</taxon>
        <taxon>Endopterygota</taxon>
        <taxon>Hymenoptera</taxon>
        <taxon>Apocrita</taxon>
        <taxon>Aculeata</taxon>
        <taxon>Vespoidea</taxon>
        <taxon>Vespidae</taxon>
        <taxon>Polistinae</taxon>
        <taxon>Polistini</taxon>
        <taxon>Polistes</taxon>
    </lineage>
</organism>
<evidence type="ECO:0000256" key="3">
    <source>
        <dbReference type="SAM" id="MobiDB-lite"/>
    </source>
</evidence>
<dbReference type="InterPro" id="IPR050216">
    <property type="entry name" value="LRR_domain-containing"/>
</dbReference>
<proteinExistence type="predicted"/>
<dbReference type="SMART" id="SM00369">
    <property type="entry name" value="LRR_TYP"/>
    <property type="match status" value="3"/>
</dbReference>
<name>A0ABM1HXF4_POLDO</name>
<accession>A0ABM1HXF4</accession>
<reference evidence="5" key="1">
    <citation type="submission" date="2025-08" db="UniProtKB">
        <authorList>
            <consortium name="RefSeq"/>
        </authorList>
    </citation>
    <scope>IDENTIFICATION</scope>
    <source>
        <tissue evidence="5">Whole body</tissue>
    </source>
</reference>
<keyword evidence="4" id="KW-1185">Reference proteome</keyword>
<dbReference type="PANTHER" id="PTHR48051:SF54">
    <property type="entry name" value="LEUCINE-RICH REPEAT-CONTAINING PROTEIN"/>
    <property type="match status" value="1"/>
</dbReference>
<dbReference type="Pfam" id="PF13855">
    <property type="entry name" value="LRR_8"/>
    <property type="match status" value="1"/>
</dbReference>
<evidence type="ECO:0000313" key="4">
    <source>
        <dbReference type="Proteomes" id="UP000694924"/>
    </source>
</evidence>
<gene>
    <name evidence="5" type="primary">LOC107064461</name>
</gene>
<keyword evidence="1" id="KW-0433">Leucine-rich repeat</keyword>
<dbReference type="SUPFAM" id="SSF52058">
    <property type="entry name" value="L domain-like"/>
    <property type="match status" value="1"/>
</dbReference>
<protein>
    <submittedName>
        <fullName evidence="5">Probable serine/threonine-protein kinase roco4</fullName>
    </submittedName>
</protein>
<dbReference type="Proteomes" id="UP000694924">
    <property type="component" value="Unplaced"/>
</dbReference>